<keyword evidence="3" id="KW-0808">Transferase</keyword>
<dbReference type="Gene3D" id="1.10.510.10">
    <property type="entry name" value="Transferase(Phosphotransferase) domain 1"/>
    <property type="match status" value="1"/>
</dbReference>
<proteinExistence type="predicted"/>
<dbReference type="GO" id="GO:0005524">
    <property type="term" value="F:ATP binding"/>
    <property type="evidence" value="ECO:0007669"/>
    <property type="project" value="UniProtKB-UniRule"/>
</dbReference>
<evidence type="ECO:0000256" key="6">
    <source>
        <dbReference type="ARBA" id="ARBA00022840"/>
    </source>
</evidence>
<keyword evidence="2 13" id="KW-0723">Serine/threonine-protein kinase</keyword>
<dbReference type="PROSITE" id="PS50011">
    <property type="entry name" value="PROTEIN_KINASE_DOM"/>
    <property type="match status" value="1"/>
</dbReference>
<dbReference type="EC" id="2.7.11.1" evidence="1"/>
<sequence length="373" mass="39154">MQGPDILGGRYELRGMLGRGGMAEVHDGWDTRLGRAVAIKLMYPALAAQPENRRRFEVEARAAARLSHPHIVAVHDSGEHDGTPYIVMERLSGRTVADTIAQGPMSLPQLRALLDDVLSALSAAHAAGVLHRDIKPANILLTDDGVPKVADFGIAKSPESSHTMTGLVIGTLGYLSPERLAGQPATTADDLYAVGVLAFEALTGRVPGPQDNLAALRPDIDPGLASVVQRATAADPRARFAGADQMRAALTAARPQTLFLDQPLPDPATAYVPVPAPRSNRRKLMGIAGALLAVLVLVIAFVVDTASRSGTPTPVTTTTQPPITTTAVPAPTPTATTTPVDQQQPAPTRGRGNSEEKRGENGKGPKPKRGEDG</sequence>
<accession>A0A6H0S5L6</accession>
<feature type="transmembrane region" description="Helical" evidence="11">
    <location>
        <begin position="284"/>
        <end position="303"/>
    </location>
</feature>
<dbReference type="FunFam" id="3.30.200.20:FF:000035">
    <property type="entry name" value="Serine/threonine protein kinase Stk1"/>
    <property type="match status" value="1"/>
</dbReference>
<dbReference type="InterPro" id="IPR000719">
    <property type="entry name" value="Prot_kinase_dom"/>
</dbReference>
<dbReference type="GO" id="GO:0080090">
    <property type="term" value="P:regulation of primary metabolic process"/>
    <property type="evidence" value="ECO:0007669"/>
    <property type="project" value="UniProtKB-ARBA"/>
</dbReference>
<feature type="compositionally biased region" description="Basic and acidic residues" evidence="10">
    <location>
        <begin position="352"/>
        <end position="373"/>
    </location>
</feature>
<organism evidence="13 14">
    <name type="scientific">Mycolicibacterium frederiksbergense</name>
    <dbReference type="NCBI Taxonomy" id="117567"/>
    <lineage>
        <taxon>Bacteria</taxon>
        <taxon>Bacillati</taxon>
        <taxon>Actinomycetota</taxon>
        <taxon>Actinomycetes</taxon>
        <taxon>Mycobacteriales</taxon>
        <taxon>Mycobacteriaceae</taxon>
        <taxon>Mycolicibacterium</taxon>
    </lineage>
</organism>
<keyword evidence="14" id="KW-1185">Reference proteome</keyword>
<evidence type="ECO:0000256" key="2">
    <source>
        <dbReference type="ARBA" id="ARBA00022527"/>
    </source>
</evidence>
<feature type="region of interest" description="Disordered" evidence="10">
    <location>
        <begin position="307"/>
        <end position="373"/>
    </location>
</feature>
<dbReference type="Proteomes" id="UP000501849">
    <property type="component" value="Chromosome"/>
</dbReference>
<name>A0A6H0S5L6_9MYCO</name>
<evidence type="ECO:0000256" key="11">
    <source>
        <dbReference type="SAM" id="Phobius"/>
    </source>
</evidence>
<feature type="compositionally biased region" description="Low complexity" evidence="10">
    <location>
        <begin position="311"/>
        <end position="348"/>
    </location>
</feature>
<keyword evidence="4 9" id="KW-0547">Nucleotide-binding</keyword>
<keyword evidence="11" id="KW-0812">Transmembrane</keyword>
<dbReference type="Gene3D" id="3.30.200.20">
    <property type="entry name" value="Phosphorylase Kinase, domain 1"/>
    <property type="match status" value="1"/>
</dbReference>
<reference evidence="13 14" key="1">
    <citation type="submission" date="2019-04" db="EMBL/GenBank/DDBJ databases">
        <title>Draft, Whole-Genome Sequence of the Anthracene-degrading Mycobacterium frederiksbergense LB501T, Isolated from a Polycyclic Aromatic Hydrocarbon (PAH)-Contaminated Soil.</title>
        <authorList>
            <person name="Augelletti F."/>
        </authorList>
    </citation>
    <scope>NUCLEOTIDE SEQUENCE [LARGE SCALE GENOMIC DNA]</scope>
    <source>
        <strain evidence="13 14">LB 501T</strain>
    </source>
</reference>
<dbReference type="InterPro" id="IPR017441">
    <property type="entry name" value="Protein_kinase_ATP_BS"/>
</dbReference>
<dbReference type="EMBL" id="CP038799">
    <property type="protein sequence ID" value="QIV82892.1"/>
    <property type="molecule type" value="Genomic_DNA"/>
</dbReference>
<keyword evidence="11" id="KW-1133">Transmembrane helix</keyword>
<dbReference type="SMART" id="SM00220">
    <property type="entry name" value="S_TKc"/>
    <property type="match status" value="1"/>
</dbReference>
<dbReference type="PANTHER" id="PTHR43289:SF34">
    <property type="entry name" value="SERINE_THREONINE-PROTEIN KINASE YBDM-RELATED"/>
    <property type="match status" value="1"/>
</dbReference>
<protein>
    <recommendedName>
        <fullName evidence="1">non-specific serine/threonine protein kinase</fullName>
        <ecNumber evidence="1">2.7.11.1</ecNumber>
    </recommendedName>
</protein>
<evidence type="ECO:0000256" key="1">
    <source>
        <dbReference type="ARBA" id="ARBA00012513"/>
    </source>
</evidence>
<evidence type="ECO:0000256" key="5">
    <source>
        <dbReference type="ARBA" id="ARBA00022777"/>
    </source>
</evidence>
<keyword evidence="6 9" id="KW-0067">ATP-binding</keyword>
<dbReference type="KEGG" id="mfre:EXE63_19845"/>
<feature type="domain" description="Protein kinase" evidence="12">
    <location>
        <begin position="11"/>
        <end position="259"/>
    </location>
</feature>
<evidence type="ECO:0000256" key="8">
    <source>
        <dbReference type="ARBA" id="ARBA00048679"/>
    </source>
</evidence>
<evidence type="ECO:0000256" key="7">
    <source>
        <dbReference type="ARBA" id="ARBA00047899"/>
    </source>
</evidence>
<comment type="catalytic activity">
    <reaction evidence="8">
        <text>L-seryl-[protein] + ATP = O-phospho-L-seryl-[protein] + ADP + H(+)</text>
        <dbReference type="Rhea" id="RHEA:17989"/>
        <dbReference type="Rhea" id="RHEA-COMP:9863"/>
        <dbReference type="Rhea" id="RHEA-COMP:11604"/>
        <dbReference type="ChEBI" id="CHEBI:15378"/>
        <dbReference type="ChEBI" id="CHEBI:29999"/>
        <dbReference type="ChEBI" id="CHEBI:30616"/>
        <dbReference type="ChEBI" id="CHEBI:83421"/>
        <dbReference type="ChEBI" id="CHEBI:456216"/>
        <dbReference type="EC" id="2.7.11.1"/>
    </reaction>
</comment>
<feature type="binding site" evidence="9">
    <location>
        <position position="40"/>
    </location>
    <ligand>
        <name>ATP</name>
        <dbReference type="ChEBI" id="CHEBI:30616"/>
    </ligand>
</feature>
<comment type="catalytic activity">
    <reaction evidence="7">
        <text>L-threonyl-[protein] + ATP = O-phospho-L-threonyl-[protein] + ADP + H(+)</text>
        <dbReference type="Rhea" id="RHEA:46608"/>
        <dbReference type="Rhea" id="RHEA-COMP:11060"/>
        <dbReference type="Rhea" id="RHEA-COMP:11605"/>
        <dbReference type="ChEBI" id="CHEBI:15378"/>
        <dbReference type="ChEBI" id="CHEBI:30013"/>
        <dbReference type="ChEBI" id="CHEBI:30616"/>
        <dbReference type="ChEBI" id="CHEBI:61977"/>
        <dbReference type="ChEBI" id="CHEBI:456216"/>
        <dbReference type="EC" id="2.7.11.1"/>
    </reaction>
</comment>
<dbReference type="InterPro" id="IPR008271">
    <property type="entry name" value="Ser/Thr_kinase_AS"/>
</dbReference>
<evidence type="ECO:0000259" key="12">
    <source>
        <dbReference type="PROSITE" id="PS50011"/>
    </source>
</evidence>
<dbReference type="CDD" id="cd14014">
    <property type="entry name" value="STKc_PknB_like"/>
    <property type="match status" value="1"/>
</dbReference>
<dbReference type="RefSeq" id="WP_168143336.1">
    <property type="nucleotide sequence ID" value="NZ_CP038799.1"/>
</dbReference>
<keyword evidence="11" id="KW-0472">Membrane</keyword>
<evidence type="ECO:0000256" key="10">
    <source>
        <dbReference type="SAM" id="MobiDB-lite"/>
    </source>
</evidence>
<dbReference type="PROSITE" id="PS00107">
    <property type="entry name" value="PROTEIN_KINASE_ATP"/>
    <property type="match status" value="1"/>
</dbReference>
<dbReference type="SUPFAM" id="SSF56112">
    <property type="entry name" value="Protein kinase-like (PK-like)"/>
    <property type="match status" value="1"/>
</dbReference>
<evidence type="ECO:0000256" key="9">
    <source>
        <dbReference type="PROSITE-ProRule" id="PRU10141"/>
    </source>
</evidence>
<evidence type="ECO:0000256" key="3">
    <source>
        <dbReference type="ARBA" id="ARBA00022679"/>
    </source>
</evidence>
<dbReference type="Pfam" id="PF00069">
    <property type="entry name" value="Pkinase"/>
    <property type="match status" value="1"/>
</dbReference>
<keyword evidence="5 13" id="KW-0418">Kinase</keyword>
<dbReference type="PANTHER" id="PTHR43289">
    <property type="entry name" value="MITOGEN-ACTIVATED PROTEIN KINASE KINASE KINASE 20-RELATED"/>
    <property type="match status" value="1"/>
</dbReference>
<dbReference type="AlphaFoldDB" id="A0A6H0S5L6"/>
<dbReference type="GO" id="GO:0004674">
    <property type="term" value="F:protein serine/threonine kinase activity"/>
    <property type="evidence" value="ECO:0007669"/>
    <property type="project" value="UniProtKB-KW"/>
</dbReference>
<gene>
    <name evidence="13" type="ORF">EXE63_19845</name>
</gene>
<evidence type="ECO:0000313" key="13">
    <source>
        <dbReference type="EMBL" id="QIV82892.1"/>
    </source>
</evidence>
<dbReference type="PROSITE" id="PS00108">
    <property type="entry name" value="PROTEIN_KINASE_ST"/>
    <property type="match status" value="1"/>
</dbReference>
<evidence type="ECO:0000313" key="14">
    <source>
        <dbReference type="Proteomes" id="UP000501849"/>
    </source>
</evidence>
<dbReference type="InterPro" id="IPR011009">
    <property type="entry name" value="Kinase-like_dom_sf"/>
</dbReference>
<evidence type="ECO:0000256" key="4">
    <source>
        <dbReference type="ARBA" id="ARBA00022741"/>
    </source>
</evidence>